<evidence type="ECO:0000256" key="6">
    <source>
        <dbReference type="ARBA" id="ARBA00022829"/>
    </source>
</evidence>
<evidence type="ECO:0000256" key="2">
    <source>
        <dbReference type="ARBA" id="ARBA00004496"/>
    </source>
</evidence>
<keyword evidence="5" id="KW-0132">Cell division</keyword>
<keyword evidence="7" id="KW-0229">DNA integration</keyword>
<dbReference type="InterPro" id="IPR013762">
    <property type="entry name" value="Integrase-like_cat_sf"/>
</dbReference>
<evidence type="ECO:0000256" key="7">
    <source>
        <dbReference type="ARBA" id="ARBA00022908"/>
    </source>
</evidence>
<dbReference type="InterPro" id="IPR050090">
    <property type="entry name" value="Tyrosine_recombinase_XerCD"/>
</dbReference>
<dbReference type="GO" id="GO:0015074">
    <property type="term" value="P:DNA integration"/>
    <property type="evidence" value="ECO:0007669"/>
    <property type="project" value="UniProtKB-KW"/>
</dbReference>
<dbReference type="InterPro" id="IPR004107">
    <property type="entry name" value="Integrase_SAM-like_N"/>
</dbReference>
<keyword evidence="15" id="KW-1185">Reference proteome</keyword>
<dbReference type="SUPFAM" id="SSF56349">
    <property type="entry name" value="DNA breaking-rejoining enzymes"/>
    <property type="match status" value="1"/>
</dbReference>
<comment type="function">
    <text evidence="1">Site-specific tyrosine recombinase, which acts by catalyzing the cutting and rejoining of the recombining DNA molecules.</text>
</comment>
<accession>A0A151AQF0</accession>
<dbReference type="GO" id="GO:0007059">
    <property type="term" value="P:chromosome segregation"/>
    <property type="evidence" value="ECO:0007669"/>
    <property type="project" value="UniProtKB-KW"/>
</dbReference>
<evidence type="ECO:0000256" key="11">
    <source>
        <dbReference type="PROSITE-ProRule" id="PRU01248"/>
    </source>
</evidence>
<dbReference type="GO" id="GO:0051301">
    <property type="term" value="P:cell division"/>
    <property type="evidence" value="ECO:0007669"/>
    <property type="project" value="UniProtKB-KW"/>
</dbReference>
<keyword evidence="4" id="KW-0963">Cytoplasm</keyword>
<comment type="subcellular location">
    <subcellularLocation>
        <location evidence="2">Cytoplasm</location>
    </subcellularLocation>
</comment>
<evidence type="ECO:0000259" key="13">
    <source>
        <dbReference type="PROSITE" id="PS51900"/>
    </source>
</evidence>
<reference evidence="14 15" key="1">
    <citation type="submission" date="2016-02" db="EMBL/GenBank/DDBJ databases">
        <title>Genome sequence of Clostridium colicanis DSM 13634.</title>
        <authorList>
            <person name="Poehlein A."/>
            <person name="Daniel R."/>
        </authorList>
    </citation>
    <scope>NUCLEOTIDE SEQUENCE [LARGE SCALE GENOMIC DNA]</scope>
    <source>
        <strain evidence="14 15">DSM 13634</strain>
    </source>
</reference>
<dbReference type="PATRIC" id="fig|1121305.3.peg.507"/>
<comment type="caution">
    <text evidence="14">The sequence shown here is derived from an EMBL/GenBank/DDBJ whole genome shotgun (WGS) entry which is preliminary data.</text>
</comment>
<keyword evidence="8 11" id="KW-0238">DNA-binding</keyword>
<protein>
    <submittedName>
        <fullName evidence="14">Tyrosine recombinase XerD</fullName>
    </submittedName>
</protein>
<dbReference type="EMBL" id="LTBB01000002">
    <property type="protein sequence ID" value="KYH29864.1"/>
    <property type="molecule type" value="Genomic_DNA"/>
</dbReference>
<dbReference type="Gene3D" id="1.10.443.10">
    <property type="entry name" value="Intergrase catalytic core"/>
    <property type="match status" value="1"/>
</dbReference>
<dbReference type="InterPro" id="IPR002104">
    <property type="entry name" value="Integrase_catalytic"/>
</dbReference>
<dbReference type="PANTHER" id="PTHR30349">
    <property type="entry name" value="PHAGE INTEGRASE-RELATED"/>
    <property type="match status" value="1"/>
</dbReference>
<evidence type="ECO:0000256" key="9">
    <source>
        <dbReference type="ARBA" id="ARBA00023172"/>
    </source>
</evidence>
<evidence type="ECO:0000256" key="4">
    <source>
        <dbReference type="ARBA" id="ARBA00022490"/>
    </source>
</evidence>
<dbReference type="RefSeq" id="WP_061857430.1">
    <property type="nucleotide sequence ID" value="NZ_LTBB01000002.1"/>
</dbReference>
<keyword evidence="10" id="KW-0131">Cell cycle</keyword>
<dbReference type="Gene3D" id="1.10.150.130">
    <property type="match status" value="1"/>
</dbReference>
<feature type="domain" description="Core-binding (CB)" evidence="13">
    <location>
        <begin position="11"/>
        <end position="116"/>
    </location>
</feature>
<dbReference type="InterPro" id="IPR044068">
    <property type="entry name" value="CB"/>
</dbReference>
<name>A0A151AQF0_9CLOT</name>
<dbReference type="AlphaFoldDB" id="A0A151AQF0"/>
<evidence type="ECO:0000256" key="5">
    <source>
        <dbReference type="ARBA" id="ARBA00022618"/>
    </source>
</evidence>
<dbReference type="STRING" id="1121305.CLCOL_05020"/>
<dbReference type="Pfam" id="PF00589">
    <property type="entry name" value="Phage_integrase"/>
    <property type="match status" value="1"/>
</dbReference>
<evidence type="ECO:0000259" key="12">
    <source>
        <dbReference type="PROSITE" id="PS51898"/>
    </source>
</evidence>
<keyword evidence="6" id="KW-0159">Chromosome partition</keyword>
<dbReference type="GO" id="GO:0005737">
    <property type="term" value="C:cytoplasm"/>
    <property type="evidence" value="ECO:0007669"/>
    <property type="project" value="UniProtKB-SubCell"/>
</dbReference>
<feature type="domain" description="Tyr recombinase" evidence="12">
    <location>
        <begin position="138"/>
        <end position="321"/>
    </location>
</feature>
<evidence type="ECO:0000256" key="8">
    <source>
        <dbReference type="ARBA" id="ARBA00023125"/>
    </source>
</evidence>
<organism evidence="14 15">
    <name type="scientific">Clostridium colicanis DSM 13634</name>
    <dbReference type="NCBI Taxonomy" id="1121305"/>
    <lineage>
        <taxon>Bacteria</taxon>
        <taxon>Bacillati</taxon>
        <taxon>Bacillota</taxon>
        <taxon>Clostridia</taxon>
        <taxon>Eubacteriales</taxon>
        <taxon>Clostridiaceae</taxon>
        <taxon>Clostridium</taxon>
    </lineage>
</organism>
<dbReference type="PANTHER" id="PTHR30349:SF77">
    <property type="entry name" value="TYROSINE RECOMBINASE XERC"/>
    <property type="match status" value="1"/>
</dbReference>
<dbReference type="Proteomes" id="UP000075374">
    <property type="component" value="Unassembled WGS sequence"/>
</dbReference>
<evidence type="ECO:0000256" key="10">
    <source>
        <dbReference type="ARBA" id="ARBA00023306"/>
    </source>
</evidence>
<evidence type="ECO:0000313" key="15">
    <source>
        <dbReference type="Proteomes" id="UP000075374"/>
    </source>
</evidence>
<keyword evidence="9" id="KW-0233">DNA recombination</keyword>
<sequence>MNYSLSNVFDPTLPECLNEFLNYLNTIKGKSKNTINGYKYDLSMFFKFIKLYRGYVKDDIDFEQIPINDIDEKLIKKIKLSDLYAFISFTENYRNNGSYARARKVASLKSFFKYLYNKAKIIEENPALELETPKINKRNPIYLSLDESKLLLSCIDGENKERDYCIITLFLNCGLRLSELCSIDISKIKADTLTIIGKGNKERTVYLNAACLKALHNYLPIRLRKNNKLDEKDKDALFISRNNRRINKRSVELLVKKYISKAGLDYQKYSPHKLRHTAATLMYKYGNVDIRSLQKILGHENVSTTQIYTHVDDETLRQAVNLNPLSEE</sequence>
<dbReference type="GO" id="GO:0003677">
    <property type="term" value="F:DNA binding"/>
    <property type="evidence" value="ECO:0007669"/>
    <property type="project" value="UniProtKB-UniRule"/>
</dbReference>
<evidence type="ECO:0000256" key="1">
    <source>
        <dbReference type="ARBA" id="ARBA00003283"/>
    </source>
</evidence>
<dbReference type="Pfam" id="PF02899">
    <property type="entry name" value="Phage_int_SAM_1"/>
    <property type="match status" value="1"/>
</dbReference>
<dbReference type="InterPro" id="IPR011010">
    <property type="entry name" value="DNA_brk_join_enz"/>
</dbReference>
<comment type="similarity">
    <text evidence="3">Belongs to the 'phage' integrase family.</text>
</comment>
<evidence type="ECO:0000313" key="14">
    <source>
        <dbReference type="EMBL" id="KYH29864.1"/>
    </source>
</evidence>
<gene>
    <name evidence="14" type="primary">xerD_2</name>
    <name evidence="14" type="ORF">CLCOL_05020</name>
</gene>
<proteinExistence type="inferred from homology"/>
<dbReference type="GO" id="GO:0006310">
    <property type="term" value="P:DNA recombination"/>
    <property type="evidence" value="ECO:0007669"/>
    <property type="project" value="UniProtKB-KW"/>
</dbReference>
<dbReference type="InterPro" id="IPR010998">
    <property type="entry name" value="Integrase_recombinase_N"/>
</dbReference>
<evidence type="ECO:0000256" key="3">
    <source>
        <dbReference type="ARBA" id="ARBA00008857"/>
    </source>
</evidence>
<dbReference type="PROSITE" id="PS51900">
    <property type="entry name" value="CB"/>
    <property type="match status" value="1"/>
</dbReference>
<dbReference type="PROSITE" id="PS51898">
    <property type="entry name" value="TYR_RECOMBINASE"/>
    <property type="match status" value="1"/>
</dbReference>